<dbReference type="EMBL" id="CAJRAF010000002">
    <property type="protein sequence ID" value="CAG5012652.1"/>
    <property type="molecule type" value="Genomic_DNA"/>
</dbReference>
<dbReference type="AlphaFoldDB" id="A0A916JH06"/>
<dbReference type="InterPro" id="IPR017937">
    <property type="entry name" value="Thioredoxin_CS"/>
</dbReference>
<dbReference type="GO" id="GO:0045454">
    <property type="term" value="P:cell redox homeostasis"/>
    <property type="evidence" value="ECO:0007669"/>
    <property type="project" value="TreeGrafter"/>
</dbReference>
<evidence type="ECO:0000259" key="3">
    <source>
        <dbReference type="Pfam" id="PF03190"/>
    </source>
</evidence>
<dbReference type="GO" id="GO:0047134">
    <property type="term" value="F:protein-disulfide reductase [NAD(P)H] activity"/>
    <property type="evidence" value="ECO:0007669"/>
    <property type="project" value="UniProtKB-EC"/>
</dbReference>
<organism evidence="4 5">
    <name type="scientific">Dyadobacter helix</name>
    <dbReference type="NCBI Taxonomy" id="2822344"/>
    <lineage>
        <taxon>Bacteria</taxon>
        <taxon>Pseudomonadati</taxon>
        <taxon>Bacteroidota</taxon>
        <taxon>Cytophagia</taxon>
        <taxon>Cytophagales</taxon>
        <taxon>Spirosomataceae</taxon>
        <taxon>Dyadobacter</taxon>
    </lineage>
</organism>
<keyword evidence="5" id="KW-1185">Reference proteome</keyword>
<dbReference type="Proteomes" id="UP000680038">
    <property type="component" value="Unassembled WGS sequence"/>
</dbReference>
<dbReference type="SUPFAM" id="SSF52833">
    <property type="entry name" value="Thioredoxin-like"/>
    <property type="match status" value="1"/>
</dbReference>
<dbReference type="PROSITE" id="PS00194">
    <property type="entry name" value="THIOREDOXIN_1"/>
    <property type="match status" value="1"/>
</dbReference>
<evidence type="ECO:0000256" key="1">
    <source>
        <dbReference type="ARBA" id="ARBA00023284"/>
    </source>
</evidence>
<dbReference type="InterPro" id="IPR036249">
    <property type="entry name" value="Thioredoxin-like_sf"/>
</dbReference>
<evidence type="ECO:0000313" key="5">
    <source>
        <dbReference type="Proteomes" id="UP000680038"/>
    </source>
</evidence>
<dbReference type="EC" id="1.8.1.8" evidence="4"/>
<proteinExistence type="predicted"/>
<feature type="domain" description="Spermatogenesis-associated protein 20-like TRX" evidence="3">
    <location>
        <begin position="31"/>
        <end position="142"/>
    </location>
</feature>
<accession>A0A916JH06</accession>
<dbReference type="Gene3D" id="3.40.30.10">
    <property type="entry name" value="Glutaredoxin"/>
    <property type="match status" value="1"/>
</dbReference>
<dbReference type="PANTHER" id="PTHR32234">
    <property type="entry name" value="THIOL:DISULFIDE INTERCHANGE PROTEIN DSBD"/>
    <property type="match status" value="1"/>
</dbReference>
<feature type="chain" id="PRO_5037884745" evidence="2">
    <location>
        <begin position="26"/>
        <end position="184"/>
    </location>
</feature>
<feature type="signal peptide" evidence="2">
    <location>
        <begin position="1"/>
        <end position="25"/>
    </location>
</feature>
<name>A0A916JH06_9BACT</name>
<reference evidence="4" key="1">
    <citation type="submission" date="2021-04" db="EMBL/GenBank/DDBJ databases">
        <authorList>
            <person name="Rodrigo-Torres L."/>
            <person name="Arahal R. D."/>
            <person name="Lucena T."/>
        </authorList>
    </citation>
    <scope>NUCLEOTIDE SEQUENCE</scope>
    <source>
        <strain evidence="4">CECT 9275</strain>
    </source>
</reference>
<keyword evidence="1" id="KW-0676">Redox-active center</keyword>
<keyword evidence="4" id="KW-0560">Oxidoreductase</keyword>
<sequence length="184" mass="21632">MKKLIFPAFLFASCMLALTGFRSDADVPKNAAIQWLTIEQAYAKMQLEPRKILIDVYTDWCGWCKVMDRETFKNPKVAQYINEKFYAVKFNAEQTKPVILGNLKFEYLPENRVHQLALSLTNNQPSYPTTVFLDDQFQMIQPLPGYMKAREFHEVITFFGENYHKKEAFEDYKTKIYPTLFAVR</sequence>
<evidence type="ECO:0000256" key="2">
    <source>
        <dbReference type="SAM" id="SignalP"/>
    </source>
</evidence>
<gene>
    <name evidence="4" type="primary">dsbD_2</name>
    <name evidence="4" type="ORF">DYBT9275_05219</name>
</gene>
<dbReference type="Pfam" id="PF03190">
    <property type="entry name" value="Thioredox_DsbH"/>
    <property type="match status" value="1"/>
</dbReference>
<dbReference type="PANTHER" id="PTHR32234:SF0">
    <property type="entry name" value="THIOL:DISULFIDE INTERCHANGE PROTEIN DSBD"/>
    <property type="match status" value="1"/>
</dbReference>
<keyword evidence="2" id="KW-0732">Signal</keyword>
<evidence type="ECO:0000313" key="4">
    <source>
        <dbReference type="EMBL" id="CAG5012652.1"/>
    </source>
</evidence>
<comment type="caution">
    <text evidence="4">The sequence shown here is derived from an EMBL/GenBank/DDBJ whole genome shotgun (WGS) entry which is preliminary data.</text>
</comment>
<dbReference type="InterPro" id="IPR004879">
    <property type="entry name" value="Ssp411-like_TRX"/>
</dbReference>
<dbReference type="RefSeq" id="WP_215241446.1">
    <property type="nucleotide sequence ID" value="NZ_CAJRAF010000002.1"/>
</dbReference>
<protein>
    <submittedName>
        <fullName evidence="4">Thiol:disulfide interchange protein DsbD</fullName>
        <ecNumber evidence="4">1.8.1.8</ecNumber>
    </submittedName>
</protein>